<name>A0A1H6HPN6_MAGFU</name>
<keyword evidence="3" id="KW-1185">Reference proteome</keyword>
<proteinExistence type="predicted"/>
<accession>A0A1H6HPN6</accession>
<dbReference type="OrthoDB" id="8478256at2"/>
<dbReference type="InterPro" id="IPR021395">
    <property type="entry name" value="DUF3035"/>
</dbReference>
<dbReference type="EMBL" id="FNWO01000006">
    <property type="protein sequence ID" value="SEH36134.1"/>
    <property type="molecule type" value="Genomic_DNA"/>
</dbReference>
<reference evidence="3" key="1">
    <citation type="submission" date="2016-10" db="EMBL/GenBank/DDBJ databases">
        <authorList>
            <person name="Varghese N."/>
            <person name="Submissions S."/>
        </authorList>
    </citation>
    <scope>NUCLEOTIDE SEQUENCE [LARGE SCALE GENOMIC DNA]</scope>
    <source>
        <strain evidence="3">DSM 13234</strain>
    </source>
</reference>
<dbReference type="PROSITE" id="PS51257">
    <property type="entry name" value="PROKAR_LIPOPROTEIN"/>
    <property type="match status" value="1"/>
</dbReference>
<dbReference type="RefSeq" id="WP_074767904.1">
    <property type="nucleotide sequence ID" value="NZ_FNWO01000006.1"/>
</dbReference>
<dbReference type="Proteomes" id="UP000182983">
    <property type="component" value="Unassembled WGS sequence"/>
</dbReference>
<evidence type="ECO:0000256" key="1">
    <source>
        <dbReference type="SAM" id="MobiDB-lite"/>
    </source>
</evidence>
<sequence>MRQSEASARIPHRLAPLVVMLAVLALSACSEVKRSLGYEKAPPDEFQVVQRAPLSMPPDFSLRPPQPGATRPQEGTTREQARRVLTGQRLGTPIATAGRTQGDVILLKRFGAESIQPDIRVLVNKESQSLAEAEKSFTDQLVFWRKPELSGVAVDPVKESQRLRENQALGKSVSEGQTPRIERRKKAILEGIF</sequence>
<feature type="region of interest" description="Disordered" evidence="1">
    <location>
        <begin position="55"/>
        <end position="80"/>
    </location>
</feature>
<organism evidence="2 3">
    <name type="scientific">Magnetospirillum fulvum</name>
    <name type="common">Rhodospirillum fulvum</name>
    <dbReference type="NCBI Taxonomy" id="1082"/>
    <lineage>
        <taxon>Bacteria</taxon>
        <taxon>Pseudomonadati</taxon>
        <taxon>Pseudomonadota</taxon>
        <taxon>Alphaproteobacteria</taxon>
        <taxon>Rhodospirillales</taxon>
        <taxon>Rhodospirillaceae</taxon>
        <taxon>Magnetospirillum</taxon>
    </lineage>
</organism>
<evidence type="ECO:0000313" key="3">
    <source>
        <dbReference type="Proteomes" id="UP000182983"/>
    </source>
</evidence>
<evidence type="ECO:0000313" key="2">
    <source>
        <dbReference type="EMBL" id="SEH36134.1"/>
    </source>
</evidence>
<protein>
    <submittedName>
        <fullName evidence="2">Beta-barrel assembly machine subunit BamF</fullName>
    </submittedName>
</protein>
<dbReference type="Pfam" id="PF11233">
    <property type="entry name" value="DUF3035"/>
    <property type="match status" value="1"/>
</dbReference>
<dbReference type="AlphaFoldDB" id="A0A1H6HPN6"/>
<gene>
    <name evidence="2" type="ORF">SAMN04244559_01902</name>
</gene>